<protein>
    <recommendedName>
        <fullName evidence="2">Pesticidal crystal protein Cry22Aa Ig-like domain-containing protein</fullName>
    </recommendedName>
</protein>
<evidence type="ECO:0000313" key="3">
    <source>
        <dbReference type="EMBL" id="MET3751879.1"/>
    </source>
</evidence>
<dbReference type="EMBL" id="JBEPMJ010000030">
    <property type="protein sequence ID" value="MET3751879.1"/>
    <property type="molecule type" value="Genomic_DNA"/>
</dbReference>
<gene>
    <name evidence="3" type="ORF">ABID24_003141</name>
</gene>
<dbReference type="InterPro" id="IPR013783">
    <property type="entry name" value="Ig-like_fold"/>
</dbReference>
<evidence type="ECO:0000313" key="4">
    <source>
        <dbReference type="Proteomes" id="UP001549106"/>
    </source>
</evidence>
<accession>A0ABV2M706</accession>
<evidence type="ECO:0000256" key="1">
    <source>
        <dbReference type="SAM" id="MobiDB-lite"/>
    </source>
</evidence>
<name>A0ABV2M706_9FIRM</name>
<comment type="caution">
    <text evidence="3">The sequence shown here is derived from an EMBL/GenBank/DDBJ whole genome shotgun (WGS) entry which is preliminary data.</text>
</comment>
<dbReference type="Pfam" id="PF16403">
    <property type="entry name" value="Bact_surface_Ig-like"/>
    <property type="match status" value="1"/>
</dbReference>
<dbReference type="Proteomes" id="UP001549106">
    <property type="component" value="Unassembled WGS sequence"/>
</dbReference>
<evidence type="ECO:0000259" key="2">
    <source>
        <dbReference type="Pfam" id="PF16403"/>
    </source>
</evidence>
<reference evidence="3 4" key="1">
    <citation type="submission" date="2024-06" db="EMBL/GenBank/DDBJ databases">
        <title>Genomic Encyclopedia of Type Strains, Phase IV (KMG-IV): sequencing the most valuable type-strain genomes for metagenomic binning, comparative biology and taxonomic classification.</title>
        <authorList>
            <person name="Goeker M."/>
        </authorList>
    </citation>
    <scope>NUCLEOTIDE SEQUENCE [LARGE SCALE GENOMIC DNA]</scope>
    <source>
        <strain evidence="3 4">DSM 29492</strain>
    </source>
</reference>
<dbReference type="InterPro" id="IPR032179">
    <property type="entry name" value="Cry22Aa_Ig-like"/>
</dbReference>
<proteinExistence type="predicted"/>
<feature type="region of interest" description="Disordered" evidence="1">
    <location>
        <begin position="40"/>
        <end position="74"/>
    </location>
</feature>
<sequence length="155" mass="16918">MKKRILAAVVLLLAAGVSLWIALQSLEGVNQKMEISSNTQITMEKKATPTPETTPTPKPQPSSTPTPEPSDPAIPVLTLASDTLEISVGQSFDVVSQVADITDDKDDRSSLFRRIRVKGVFDINIPGEYTLEYYVTDADGHESQHKQLKLIVKAS</sequence>
<feature type="compositionally biased region" description="Pro residues" evidence="1">
    <location>
        <begin position="52"/>
        <end position="72"/>
    </location>
</feature>
<organism evidence="3 4">
    <name type="scientific">Blautia caecimuris</name>
    <dbReference type="NCBI Taxonomy" id="1796615"/>
    <lineage>
        <taxon>Bacteria</taxon>
        <taxon>Bacillati</taxon>
        <taxon>Bacillota</taxon>
        <taxon>Clostridia</taxon>
        <taxon>Lachnospirales</taxon>
        <taxon>Lachnospiraceae</taxon>
        <taxon>Blautia</taxon>
    </lineage>
</organism>
<feature type="domain" description="Pesticidal crystal protein Cry22Aa Ig-like" evidence="2">
    <location>
        <begin position="82"/>
        <end position="144"/>
    </location>
</feature>
<dbReference type="RefSeq" id="WP_257465383.1">
    <property type="nucleotide sequence ID" value="NZ_JANJZT010000030.1"/>
</dbReference>
<keyword evidence="4" id="KW-1185">Reference proteome</keyword>
<dbReference type="Gene3D" id="2.60.40.10">
    <property type="entry name" value="Immunoglobulins"/>
    <property type="match status" value="1"/>
</dbReference>